<dbReference type="PANTHER" id="PTHR42784:SF1">
    <property type="entry name" value="PYRANOSE 2-OXIDASE"/>
    <property type="match status" value="1"/>
</dbReference>
<gene>
    <name evidence="8" type="ORF">XM47_17405</name>
</gene>
<dbReference type="InterPro" id="IPR007867">
    <property type="entry name" value="GMC_OxRtase_C"/>
</dbReference>
<keyword evidence="4" id="KW-0274">FAD</keyword>
<evidence type="ECO:0000256" key="1">
    <source>
        <dbReference type="ARBA" id="ARBA00001974"/>
    </source>
</evidence>
<evidence type="ECO:0000313" key="9">
    <source>
        <dbReference type="Proteomes" id="UP000037600"/>
    </source>
</evidence>
<dbReference type="GO" id="GO:0016614">
    <property type="term" value="F:oxidoreductase activity, acting on CH-OH group of donors"/>
    <property type="evidence" value="ECO:0007669"/>
    <property type="project" value="InterPro"/>
</dbReference>
<keyword evidence="5" id="KW-0560">Oxidoreductase</keyword>
<dbReference type="PANTHER" id="PTHR42784">
    <property type="entry name" value="PYRANOSE 2-OXIDASE"/>
    <property type="match status" value="1"/>
</dbReference>
<comment type="cofactor">
    <cofactor evidence="1">
        <name>FAD</name>
        <dbReference type="ChEBI" id="CHEBI:57692"/>
    </cofactor>
</comment>
<protein>
    <submittedName>
        <fullName evidence="8">Glucose-methanol-choline oxidoreductase</fullName>
    </submittedName>
</protein>
<reference evidence="8 9" key="1">
    <citation type="submission" date="2015-04" db="EMBL/GenBank/DDBJ databases">
        <title>Draft Genome Sequence of the Novel Agar-Digesting Marine Bacterium Q1.</title>
        <authorList>
            <person name="Li Y."/>
            <person name="Li D."/>
            <person name="Chen G."/>
            <person name="Du Z."/>
        </authorList>
    </citation>
    <scope>NUCLEOTIDE SEQUENCE [LARGE SCALE GENOMIC DNA]</scope>
    <source>
        <strain evidence="8 9">Q1</strain>
    </source>
</reference>
<dbReference type="OrthoDB" id="9787779at2"/>
<comment type="caution">
    <text evidence="8">The sequence shown here is derived from an EMBL/GenBank/DDBJ whole genome shotgun (WGS) entry which is preliminary data.</text>
</comment>
<comment type="similarity">
    <text evidence="2">Belongs to the GMC oxidoreductase family.</text>
</comment>
<dbReference type="STRING" id="1513271.XM47_17405"/>
<evidence type="ECO:0000256" key="3">
    <source>
        <dbReference type="ARBA" id="ARBA00022630"/>
    </source>
</evidence>
<proteinExistence type="inferred from homology"/>
<dbReference type="Proteomes" id="UP000037600">
    <property type="component" value="Unassembled WGS sequence"/>
</dbReference>
<keyword evidence="9" id="KW-1185">Reference proteome</keyword>
<dbReference type="InterPro" id="IPR036188">
    <property type="entry name" value="FAD/NAD-bd_sf"/>
</dbReference>
<sequence>MQNNPDVLIIGSGVAGAAIASKILGNNPQASVLMLEAGSKVKMRDFALHQEYLTTGNLPYKFCEDEPYPTKDSRGENQSIGSTLIPMNGSRLMIYGGSTVHWGGWSFRLKPEDFKLKSNAKNAVQTALKGDYDLLDWPISYDELEPYYSEAEKYIGVSGDSEDPTVPRSQGYPYPAFPYTLEDKPAIQALEKLNIPYSHMPIARHGINDSASVHAPCQTTGTCKYCPFGARYAAANYIDAMLEFENYPNFEVKTNVIVESLIMSSKNHVKGVRYIDKSISATESQTLEAKVVIVAAGAVESSKLLLRSQSDYWPQGVGNDHDLVGRNLITHPYIMFEAELAENPDGLMPEMDFPTLVSRYFDSEAEQALGKYIIVNPSSSIGTRLAKEMQQGHSVQVIKDMVTGKTNIQLHVLVEIFSQQNNRLLNSNRKNHFGLPETIIEFSQGPDFDERLQQIKQQMDKLFAAMNASESKIKTISWRADHAACTTRMSDTASTGVVDKNLKVFDVDNLYICSNASFSSLGAVNPTLTLSSLSLRLGEYLNKHILESLNSTNSEENAVETQGA</sequence>
<evidence type="ECO:0000313" key="8">
    <source>
        <dbReference type="EMBL" id="KMT63853.1"/>
    </source>
</evidence>
<dbReference type="Gene3D" id="3.50.50.60">
    <property type="entry name" value="FAD/NAD(P)-binding domain"/>
    <property type="match status" value="2"/>
</dbReference>
<dbReference type="InterPro" id="IPR051473">
    <property type="entry name" value="P2Ox-like"/>
</dbReference>
<evidence type="ECO:0000259" key="6">
    <source>
        <dbReference type="Pfam" id="PF00732"/>
    </source>
</evidence>
<evidence type="ECO:0000256" key="4">
    <source>
        <dbReference type="ARBA" id="ARBA00022827"/>
    </source>
</evidence>
<dbReference type="Pfam" id="PF05199">
    <property type="entry name" value="GMC_oxred_C"/>
    <property type="match status" value="1"/>
</dbReference>
<dbReference type="Pfam" id="PF00732">
    <property type="entry name" value="GMC_oxred_N"/>
    <property type="match status" value="1"/>
</dbReference>
<feature type="domain" description="Glucose-methanol-choline oxidoreductase N-terminal" evidence="6">
    <location>
        <begin position="217"/>
        <end position="332"/>
    </location>
</feature>
<dbReference type="AlphaFoldDB" id="A0A0J8GT22"/>
<feature type="domain" description="Glucose-methanol-choline oxidoreductase C-terminal" evidence="7">
    <location>
        <begin position="430"/>
        <end position="530"/>
    </location>
</feature>
<accession>A0A0J8GT22</accession>
<keyword evidence="3" id="KW-0285">Flavoprotein</keyword>
<dbReference type="InterPro" id="IPR000172">
    <property type="entry name" value="GMC_OxRdtase_N"/>
</dbReference>
<evidence type="ECO:0000259" key="7">
    <source>
        <dbReference type="Pfam" id="PF05199"/>
    </source>
</evidence>
<dbReference type="RefSeq" id="WP_048695407.1">
    <property type="nucleotide sequence ID" value="NZ_KQ130509.1"/>
</dbReference>
<evidence type="ECO:0000256" key="2">
    <source>
        <dbReference type="ARBA" id="ARBA00010790"/>
    </source>
</evidence>
<dbReference type="GO" id="GO:0050660">
    <property type="term" value="F:flavin adenine dinucleotide binding"/>
    <property type="evidence" value="ECO:0007669"/>
    <property type="project" value="InterPro"/>
</dbReference>
<name>A0A0J8GT22_9ALTE</name>
<dbReference type="SUPFAM" id="SSF51905">
    <property type="entry name" value="FAD/NAD(P)-binding domain"/>
    <property type="match status" value="1"/>
</dbReference>
<evidence type="ECO:0000256" key="5">
    <source>
        <dbReference type="ARBA" id="ARBA00023002"/>
    </source>
</evidence>
<dbReference type="EMBL" id="LAZL01000039">
    <property type="protein sequence ID" value="KMT63853.1"/>
    <property type="molecule type" value="Genomic_DNA"/>
</dbReference>
<organism evidence="8 9">
    <name type="scientific">Catenovulum maritimum</name>
    <dbReference type="NCBI Taxonomy" id="1513271"/>
    <lineage>
        <taxon>Bacteria</taxon>
        <taxon>Pseudomonadati</taxon>
        <taxon>Pseudomonadota</taxon>
        <taxon>Gammaproteobacteria</taxon>
        <taxon>Alteromonadales</taxon>
        <taxon>Alteromonadaceae</taxon>
        <taxon>Catenovulum</taxon>
    </lineage>
</organism>